<dbReference type="AlphaFoldDB" id="A0A917HXN8"/>
<sequence length="309" mass="34633">MNRYYSNGKLLLTGEYVVLDGATSLAVPAQFGQDLILESIKEPQLVWQSFTSTGECWFEATFDLPKLRLKNASFSSATEGSAEFIAETLQTILNEARKLNTDFLQTTSGFVVKTNLSFPQNWGLGSSSTLINNIASWAKVDAYSLLWNAFSGSGYDIACAQNDVPILYQLENKKALVNPVEFNPTYKEELFFVYLNKKQNSRDGIAHYRKNNQNIKQEILDISTLSQEFIKAESAKDLEGILNEHEAIISSIIKLNPVKNELFSDYFGAVKSLGAWGGDFVLVTGNEDTPKYFNQRGYNTILPYSEMIL</sequence>
<evidence type="ECO:0008006" key="3">
    <source>
        <dbReference type="Google" id="ProtNLM"/>
    </source>
</evidence>
<dbReference type="RefSeq" id="WP_188598476.1">
    <property type="nucleotide sequence ID" value="NZ_BMJW01000001.1"/>
</dbReference>
<name>A0A917HXN8_9FLAO</name>
<keyword evidence="2" id="KW-1185">Reference proteome</keyword>
<dbReference type="NCBIfam" id="NF040656">
    <property type="entry name" value="GHMP_GYDIA"/>
    <property type="match status" value="1"/>
</dbReference>
<evidence type="ECO:0000313" key="2">
    <source>
        <dbReference type="Proteomes" id="UP000633278"/>
    </source>
</evidence>
<dbReference type="Gene3D" id="3.30.230.10">
    <property type="match status" value="1"/>
</dbReference>
<gene>
    <name evidence="1" type="ORF">GCM10011416_13250</name>
</gene>
<protein>
    <recommendedName>
        <fullName evidence="3">Mevalonate kinase</fullName>
    </recommendedName>
</protein>
<comment type="caution">
    <text evidence="1">The sequence shown here is derived from an EMBL/GenBank/DDBJ whole genome shotgun (WGS) entry which is preliminary data.</text>
</comment>
<dbReference type="EMBL" id="BMJW01000001">
    <property type="protein sequence ID" value="GGG96735.1"/>
    <property type="molecule type" value="Genomic_DNA"/>
</dbReference>
<dbReference type="InterPro" id="IPR014721">
    <property type="entry name" value="Ribsml_uS5_D2-typ_fold_subgr"/>
</dbReference>
<reference evidence="1" key="1">
    <citation type="journal article" date="2014" name="Int. J. Syst. Evol. Microbiol.">
        <title>Complete genome sequence of Corynebacterium casei LMG S-19264T (=DSM 44701T), isolated from a smear-ripened cheese.</title>
        <authorList>
            <consortium name="US DOE Joint Genome Institute (JGI-PGF)"/>
            <person name="Walter F."/>
            <person name="Albersmeier A."/>
            <person name="Kalinowski J."/>
            <person name="Ruckert C."/>
        </authorList>
    </citation>
    <scope>NUCLEOTIDE SEQUENCE</scope>
    <source>
        <strain evidence="1">CGMCC 1.15763</strain>
    </source>
</reference>
<dbReference type="InterPro" id="IPR047765">
    <property type="entry name" value="GHMP_GYDIA-like"/>
</dbReference>
<reference evidence="1" key="2">
    <citation type="submission" date="2020-09" db="EMBL/GenBank/DDBJ databases">
        <authorList>
            <person name="Sun Q."/>
            <person name="Zhou Y."/>
        </authorList>
    </citation>
    <scope>NUCLEOTIDE SEQUENCE</scope>
    <source>
        <strain evidence="1">CGMCC 1.15763</strain>
    </source>
</reference>
<dbReference type="InterPro" id="IPR020568">
    <property type="entry name" value="Ribosomal_Su5_D2-typ_SF"/>
</dbReference>
<evidence type="ECO:0000313" key="1">
    <source>
        <dbReference type="EMBL" id="GGG96735.1"/>
    </source>
</evidence>
<accession>A0A917HXN8</accession>
<dbReference type="SUPFAM" id="SSF54211">
    <property type="entry name" value="Ribosomal protein S5 domain 2-like"/>
    <property type="match status" value="1"/>
</dbReference>
<organism evidence="1 2">
    <name type="scientific">Polaribacter pacificus</name>
    <dbReference type="NCBI Taxonomy" id="1775173"/>
    <lineage>
        <taxon>Bacteria</taxon>
        <taxon>Pseudomonadati</taxon>
        <taxon>Bacteroidota</taxon>
        <taxon>Flavobacteriia</taxon>
        <taxon>Flavobacteriales</taxon>
        <taxon>Flavobacteriaceae</taxon>
    </lineage>
</organism>
<proteinExistence type="predicted"/>
<dbReference type="Proteomes" id="UP000633278">
    <property type="component" value="Unassembled WGS sequence"/>
</dbReference>